<dbReference type="InterPro" id="IPR033060">
    <property type="entry name" value="INTS7"/>
</dbReference>
<evidence type="ECO:0000313" key="5">
    <source>
        <dbReference type="EMBL" id="KAG2388443.1"/>
    </source>
</evidence>
<dbReference type="RefSeq" id="XP_044552435.1">
    <property type="nucleotide sequence ID" value="XM_044695890.1"/>
</dbReference>
<dbReference type="PANTHER" id="PTHR13322:SF2">
    <property type="entry name" value="INTEGRATOR COMPLEX SUBUNIT 7"/>
    <property type="match status" value="1"/>
</dbReference>
<evidence type="ECO:0000259" key="3">
    <source>
        <dbReference type="Pfam" id="PF22965"/>
    </source>
</evidence>
<dbReference type="InterPro" id="IPR011989">
    <property type="entry name" value="ARM-like"/>
</dbReference>
<gene>
    <name evidence="5" type="ORF">C9374_000607</name>
</gene>
<evidence type="ECO:0000256" key="1">
    <source>
        <dbReference type="ARBA" id="ARBA00008565"/>
    </source>
</evidence>
<evidence type="ECO:0000313" key="6">
    <source>
        <dbReference type="Proteomes" id="UP000816034"/>
    </source>
</evidence>
<sequence>MLQGGNQQSLQPASSATADYVNNSTTGSTSNFQMGLEAEAMAFMISLKKGLHSSVVAQQIQSVVRFTDLITEYPLPIIANSTLLKLADVFRDCNNNFVRYWIVSVFEEVKGELLKVLNQEELIRRISAVLGSNDPIARSLALRMFGHMAEILSDRTDLHHLIEKNLLTCIEGYERESCVVAIEQICSSSKQFASQILPQIEILLNDIKSPPQAKLSLIRVLRHMHSDVDTVNRTFKLCSESLLRAHPTTPFILAIIDTLTQLAQNSVFIGQDTFKLLFNIFELDGRKKVKIACLNSITKLSKNLSDTYTLDFPFDMLSKFLNNSPFDSIKICILKLLASLSYSPFNVKQCFNFSDKNNIIHTVELLLFYQKLEISDFSFEIMINAVRHSNQNEQVLEPLLKNLSRAFCFSIPYRVRNNDNLFFIKKICEYLVRFIKSFPGYASLITKTLLSEIGNICTSISSNQISQQQEFLRSSNLYFSKCLLKISSHCPNVLVHHLTAIYETAATTNLPDEIIVNLYEVIFHVLYINRHKNFNNEFSQTNIKALVESKRYWCLYLLAKNSMFYNHFSLSESILNIIKDKVEEEATSFYLKSLSLWASAENLLFTNYLKMQEVVFIENDVLQDCLQMFDQATMLLKASGVSNSGFQQLYFGQRRLFIDSILNLTLHLANFNEPRNTATSNAVFQHQSQVFISLSDKLNDMINSFFDIDMESAKTLELQALACRVIAKAISTILVDHSISSKANTTFQTFSKSVEMYHSTLDPLFVQCQHILKSLESFDPNKPYNKSVLIHQLIMAILKAGAPVPQFFFNFTPNTAPKLEIEINNTHNIFSKPVTAILGQGLVIKFSGYITQQRKQATAHQRKVKSVCLTIEKKLISSSTASQTDGNLTTTTNDFEGVQKFTIPVVEQSFQMKCLCHFKSEGKYQLAIRTQMVDENDCYIWWTSNLAVSDVNSLTSYGSDEKRHISIVVDVKPFPPTANRLTL</sequence>
<feature type="domain" description="Integrator complex subunit 7 N-terminal" evidence="4">
    <location>
        <begin position="44"/>
        <end position="567"/>
    </location>
</feature>
<dbReference type="SUPFAM" id="SSF48371">
    <property type="entry name" value="ARM repeat"/>
    <property type="match status" value="1"/>
</dbReference>
<dbReference type="Gene3D" id="1.25.10.10">
    <property type="entry name" value="Leucine-rich Repeat Variant"/>
    <property type="match status" value="1"/>
</dbReference>
<proteinExistence type="inferred from homology"/>
<dbReference type="InterPro" id="IPR016024">
    <property type="entry name" value="ARM-type_fold"/>
</dbReference>
<dbReference type="InterPro" id="IPR054519">
    <property type="entry name" value="INTS7_C"/>
</dbReference>
<name>A0AA88GY07_NAELO</name>
<dbReference type="Pfam" id="PF24436">
    <property type="entry name" value="INTS7_N"/>
    <property type="match status" value="1"/>
</dbReference>
<comment type="caution">
    <text evidence="5">The sequence shown here is derived from an EMBL/GenBank/DDBJ whole genome shotgun (WGS) entry which is preliminary data.</text>
</comment>
<dbReference type="InterPro" id="IPR056516">
    <property type="entry name" value="INTS7_N"/>
</dbReference>
<dbReference type="GO" id="GO:0032039">
    <property type="term" value="C:integrator complex"/>
    <property type="evidence" value="ECO:0007669"/>
    <property type="project" value="InterPro"/>
</dbReference>
<comment type="similarity">
    <text evidence="1">Belongs to the Integrator subunit 7 family.</text>
</comment>
<dbReference type="Proteomes" id="UP000816034">
    <property type="component" value="Unassembled WGS sequence"/>
</dbReference>
<evidence type="ECO:0000259" key="4">
    <source>
        <dbReference type="Pfam" id="PF24436"/>
    </source>
</evidence>
<dbReference type="PANTHER" id="PTHR13322">
    <property type="entry name" value="C1ORF73 PROTEIN"/>
    <property type="match status" value="1"/>
</dbReference>
<evidence type="ECO:0000256" key="2">
    <source>
        <dbReference type="ARBA" id="ARBA00015336"/>
    </source>
</evidence>
<feature type="domain" description="Integrator complex subunit 7 C-terminal" evidence="3">
    <location>
        <begin position="818"/>
        <end position="937"/>
    </location>
</feature>
<reference evidence="5 6" key="1">
    <citation type="journal article" date="2018" name="BMC Genomics">
        <title>The genome of Naegleria lovaniensis, the basis for a comparative approach to unravel pathogenicity factors of the human pathogenic amoeba N. fowleri.</title>
        <authorList>
            <person name="Liechti N."/>
            <person name="Schurch N."/>
            <person name="Bruggmann R."/>
            <person name="Wittwer M."/>
        </authorList>
    </citation>
    <scope>NUCLEOTIDE SEQUENCE [LARGE SCALE GENOMIC DNA]</scope>
    <source>
        <strain evidence="5 6">ATCC 30569</strain>
    </source>
</reference>
<dbReference type="GeneID" id="68093069"/>
<dbReference type="Pfam" id="PF22965">
    <property type="entry name" value="INTS7_C"/>
    <property type="match status" value="1"/>
</dbReference>
<organism evidence="5 6">
    <name type="scientific">Naegleria lovaniensis</name>
    <name type="common">Amoeba</name>
    <dbReference type="NCBI Taxonomy" id="51637"/>
    <lineage>
        <taxon>Eukaryota</taxon>
        <taxon>Discoba</taxon>
        <taxon>Heterolobosea</taxon>
        <taxon>Tetramitia</taxon>
        <taxon>Eutetramitia</taxon>
        <taxon>Vahlkampfiidae</taxon>
        <taxon>Naegleria</taxon>
    </lineage>
</organism>
<dbReference type="GO" id="GO:0034472">
    <property type="term" value="P:snRNA 3'-end processing"/>
    <property type="evidence" value="ECO:0007669"/>
    <property type="project" value="TreeGrafter"/>
</dbReference>
<dbReference type="AlphaFoldDB" id="A0AA88GY07"/>
<protein>
    <recommendedName>
        <fullName evidence="2">Integrator complex subunit 7</fullName>
    </recommendedName>
</protein>
<keyword evidence="6" id="KW-1185">Reference proteome</keyword>
<accession>A0AA88GY07</accession>
<dbReference type="EMBL" id="PYSW02000010">
    <property type="protein sequence ID" value="KAG2388443.1"/>
    <property type="molecule type" value="Genomic_DNA"/>
</dbReference>